<name>A0ABT8MNW6_9BACL</name>
<dbReference type="RefSeq" id="WP_301725510.1">
    <property type="nucleotide sequence ID" value="NZ_JAUJWW010000001.1"/>
</dbReference>
<reference evidence="3 4" key="1">
    <citation type="submission" date="2023-06" db="EMBL/GenBank/DDBJ databases">
        <title>Novel species in genus Planococcus.</title>
        <authorList>
            <person name="Ning S."/>
        </authorList>
    </citation>
    <scope>NUCLEOTIDE SEQUENCE [LARGE SCALE GENOMIC DNA]</scope>
    <source>
        <strain evidence="3 4">N064</strain>
    </source>
</reference>
<evidence type="ECO:0000313" key="3">
    <source>
        <dbReference type="EMBL" id="MDN7226465.1"/>
    </source>
</evidence>
<keyword evidence="4" id="KW-1185">Reference proteome</keyword>
<dbReference type="EMBL" id="JAUJWW010000001">
    <property type="protein sequence ID" value="MDN7226465.1"/>
    <property type="molecule type" value="Genomic_DNA"/>
</dbReference>
<proteinExistence type="predicted"/>
<feature type="chain" id="PRO_5045802053" evidence="1">
    <location>
        <begin position="27"/>
        <end position="301"/>
    </location>
</feature>
<accession>A0ABT8MNW6</accession>
<feature type="domain" description="SLH" evidence="2">
    <location>
        <begin position="85"/>
        <end position="148"/>
    </location>
</feature>
<feature type="signal peptide" evidence="1">
    <location>
        <begin position="1"/>
        <end position="26"/>
    </location>
</feature>
<dbReference type="InterPro" id="IPR001119">
    <property type="entry name" value="SLH_dom"/>
</dbReference>
<keyword evidence="1" id="KW-0732">Signal</keyword>
<sequence length="301" mass="32724">MNNQKLFMAASAVALAAVTVAAPVSASSEHTFTDVGSRYDEAVSFLHEYEIINGLSATKFGTQQTLTRGDAAVILANTLGLNDYSAPDAGFKDLNHRVRGAVNGLAEYGIISGVTKTQFKPNEPLSRGAMAKFLVLSFELEEFQEETPFTDVGGVFEPYIEALFGTQITSGKTPTSYGTYTNITRGEFANLLYNTILFSEMLDFYSPSVTHAEVTTPTSTQITLFEPIPEGFSAIDASYLFDYSVKLEDGTEMILTPTSAKLSTDRKVLTINHVSTDLSGKTGVVIADDYEDIIEIPFDFK</sequence>
<comment type="caution">
    <text evidence="3">The sequence shown here is derived from an EMBL/GenBank/DDBJ whole genome shotgun (WGS) entry which is preliminary data.</text>
</comment>
<organism evidence="3 4">
    <name type="scientific">Planococcus liqunii</name>
    <dbReference type="NCBI Taxonomy" id="3058394"/>
    <lineage>
        <taxon>Bacteria</taxon>
        <taxon>Bacillati</taxon>
        <taxon>Bacillota</taxon>
        <taxon>Bacilli</taxon>
        <taxon>Bacillales</taxon>
        <taxon>Caryophanaceae</taxon>
        <taxon>Planococcus</taxon>
    </lineage>
</organism>
<protein>
    <submittedName>
        <fullName evidence="3">S-layer homology domain-containing protein</fullName>
    </submittedName>
</protein>
<evidence type="ECO:0000313" key="4">
    <source>
        <dbReference type="Proteomes" id="UP001172054"/>
    </source>
</evidence>
<feature type="domain" description="SLH" evidence="2">
    <location>
        <begin position="26"/>
        <end position="84"/>
    </location>
</feature>
<gene>
    <name evidence="3" type="ORF">QWY15_04070</name>
</gene>
<evidence type="ECO:0000259" key="2">
    <source>
        <dbReference type="PROSITE" id="PS51272"/>
    </source>
</evidence>
<dbReference type="Proteomes" id="UP001172054">
    <property type="component" value="Unassembled WGS sequence"/>
</dbReference>
<dbReference type="PROSITE" id="PS51272">
    <property type="entry name" value="SLH"/>
    <property type="match status" value="2"/>
</dbReference>
<dbReference type="Pfam" id="PF00395">
    <property type="entry name" value="SLH"/>
    <property type="match status" value="3"/>
</dbReference>
<evidence type="ECO:0000256" key="1">
    <source>
        <dbReference type="SAM" id="SignalP"/>
    </source>
</evidence>